<proteinExistence type="predicted"/>
<accession>A0ABR4CK68</accession>
<feature type="region of interest" description="Disordered" evidence="1">
    <location>
        <begin position="84"/>
        <end position="104"/>
    </location>
</feature>
<keyword evidence="3" id="KW-1185">Reference proteome</keyword>
<dbReference type="Proteomes" id="UP001595075">
    <property type="component" value="Unassembled WGS sequence"/>
</dbReference>
<evidence type="ECO:0000313" key="2">
    <source>
        <dbReference type="EMBL" id="KAL2069616.1"/>
    </source>
</evidence>
<gene>
    <name evidence="2" type="ORF">VTL71DRAFT_14295</name>
</gene>
<reference evidence="2 3" key="1">
    <citation type="journal article" date="2024" name="Commun. Biol.">
        <title>Comparative genomic analysis of thermophilic fungi reveals convergent evolutionary adaptations and gene losses.</title>
        <authorList>
            <person name="Steindorff A.S."/>
            <person name="Aguilar-Pontes M.V."/>
            <person name="Robinson A.J."/>
            <person name="Andreopoulos B."/>
            <person name="LaButti K."/>
            <person name="Kuo A."/>
            <person name="Mondo S."/>
            <person name="Riley R."/>
            <person name="Otillar R."/>
            <person name="Haridas S."/>
            <person name="Lipzen A."/>
            <person name="Grimwood J."/>
            <person name="Schmutz J."/>
            <person name="Clum A."/>
            <person name="Reid I.D."/>
            <person name="Moisan M.C."/>
            <person name="Butler G."/>
            <person name="Nguyen T.T.M."/>
            <person name="Dewar K."/>
            <person name="Conant G."/>
            <person name="Drula E."/>
            <person name="Henrissat B."/>
            <person name="Hansel C."/>
            <person name="Singer S."/>
            <person name="Hutchinson M.I."/>
            <person name="de Vries R.P."/>
            <person name="Natvig D.O."/>
            <person name="Powell A.J."/>
            <person name="Tsang A."/>
            <person name="Grigoriev I.V."/>
        </authorList>
    </citation>
    <scope>NUCLEOTIDE SEQUENCE [LARGE SCALE GENOMIC DNA]</scope>
    <source>
        <strain evidence="2 3">CBS 494.80</strain>
    </source>
</reference>
<organism evidence="2 3">
    <name type="scientific">Oculimacula yallundae</name>
    <dbReference type="NCBI Taxonomy" id="86028"/>
    <lineage>
        <taxon>Eukaryota</taxon>
        <taxon>Fungi</taxon>
        <taxon>Dikarya</taxon>
        <taxon>Ascomycota</taxon>
        <taxon>Pezizomycotina</taxon>
        <taxon>Leotiomycetes</taxon>
        <taxon>Helotiales</taxon>
        <taxon>Ploettnerulaceae</taxon>
        <taxon>Oculimacula</taxon>
    </lineage>
</organism>
<name>A0ABR4CK68_9HELO</name>
<sequence length="104" mass="11509">MLVCLMHGRLGRELEACFRTLLDPSQARERRMQKALQSTNDERLMNQDVSAHAVWESVPAYPVADTLVLKTSWELAKKKARGGRVAEPASAASEGQWVTSGISL</sequence>
<protein>
    <submittedName>
        <fullName evidence="2">Uncharacterized protein</fullName>
    </submittedName>
</protein>
<dbReference type="EMBL" id="JAZHXI010000007">
    <property type="protein sequence ID" value="KAL2069616.1"/>
    <property type="molecule type" value="Genomic_DNA"/>
</dbReference>
<evidence type="ECO:0000256" key="1">
    <source>
        <dbReference type="SAM" id="MobiDB-lite"/>
    </source>
</evidence>
<evidence type="ECO:0000313" key="3">
    <source>
        <dbReference type="Proteomes" id="UP001595075"/>
    </source>
</evidence>
<comment type="caution">
    <text evidence="2">The sequence shown here is derived from an EMBL/GenBank/DDBJ whole genome shotgun (WGS) entry which is preliminary data.</text>
</comment>